<dbReference type="Proteomes" id="UP001500571">
    <property type="component" value="Unassembled WGS sequence"/>
</dbReference>
<feature type="compositionally biased region" description="Basic and acidic residues" evidence="1">
    <location>
        <begin position="47"/>
        <end position="62"/>
    </location>
</feature>
<dbReference type="EMBL" id="BAAAPB010000001">
    <property type="protein sequence ID" value="GAA1954692.1"/>
    <property type="molecule type" value="Genomic_DNA"/>
</dbReference>
<evidence type="ECO:0000256" key="1">
    <source>
        <dbReference type="SAM" id="MobiDB-lite"/>
    </source>
</evidence>
<comment type="caution">
    <text evidence="2">The sequence shown here is derived from an EMBL/GenBank/DDBJ whole genome shotgun (WGS) entry which is preliminary data.</text>
</comment>
<name>A0ABN2QMA1_9ACTN</name>
<keyword evidence="3" id="KW-1185">Reference proteome</keyword>
<accession>A0ABN2QMA1</accession>
<gene>
    <name evidence="2" type="ORF">GCM10009798_12370</name>
</gene>
<sequence length="62" mass="6833">MLIIIAIATYALVRVTQRRGVTPPLAGTRRSTRPTGPLGPDDDEEFLRDLDRKRLDGDGPDS</sequence>
<evidence type="ECO:0000313" key="3">
    <source>
        <dbReference type="Proteomes" id="UP001500571"/>
    </source>
</evidence>
<reference evidence="2 3" key="1">
    <citation type="journal article" date="2019" name="Int. J. Syst. Evol. Microbiol.">
        <title>The Global Catalogue of Microorganisms (GCM) 10K type strain sequencing project: providing services to taxonomists for standard genome sequencing and annotation.</title>
        <authorList>
            <consortium name="The Broad Institute Genomics Platform"/>
            <consortium name="The Broad Institute Genome Sequencing Center for Infectious Disease"/>
            <person name="Wu L."/>
            <person name="Ma J."/>
        </authorList>
    </citation>
    <scope>NUCLEOTIDE SEQUENCE [LARGE SCALE GENOMIC DNA]</scope>
    <source>
        <strain evidence="2 3">JCM 15309</strain>
    </source>
</reference>
<feature type="region of interest" description="Disordered" evidence="1">
    <location>
        <begin position="19"/>
        <end position="62"/>
    </location>
</feature>
<organism evidence="2 3">
    <name type="scientific">Nocardioides panacihumi</name>
    <dbReference type="NCBI Taxonomy" id="400774"/>
    <lineage>
        <taxon>Bacteria</taxon>
        <taxon>Bacillati</taxon>
        <taxon>Actinomycetota</taxon>
        <taxon>Actinomycetes</taxon>
        <taxon>Propionibacteriales</taxon>
        <taxon>Nocardioidaceae</taxon>
        <taxon>Nocardioides</taxon>
    </lineage>
</organism>
<protein>
    <submittedName>
        <fullName evidence="2">Uncharacterized protein</fullName>
    </submittedName>
</protein>
<evidence type="ECO:0000313" key="2">
    <source>
        <dbReference type="EMBL" id="GAA1954692.1"/>
    </source>
</evidence>
<proteinExistence type="predicted"/>